<accession>A0A8H3V2U0</accession>
<comment type="caution">
    <text evidence="2">The sequence shown here is derived from an EMBL/GenBank/DDBJ whole genome shotgun (WGS) entry which is preliminary data.</text>
</comment>
<feature type="region of interest" description="Disordered" evidence="1">
    <location>
        <begin position="78"/>
        <end position="104"/>
    </location>
</feature>
<dbReference type="AlphaFoldDB" id="A0A8H3V2U0"/>
<organism evidence="2 3">
    <name type="scientific">Venturia inaequalis</name>
    <name type="common">Apple scab fungus</name>
    <dbReference type="NCBI Taxonomy" id="5025"/>
    <lineage>
        <taxon>Eukaryota</taxon>
        <taxon>Fungi</taxon>
        <taxon>Dikarya</taxon>
        <taxon>Ascomycota</taxon>
        <taxon>Pezizomycotina</taxon>
        <taxon>Dothideomycetes</taxon>
        <taxon>Pleosporomycetidae</taxon>
        <taxon>Venturiales</taxon>
        <taxon>Venturiaceae</taxon>
        <taxon>Venturia</taxon>
    </lineage>
</organism>
<name>A0A8H3V2U0_VENIN</name>
<dbReference type="EMBL" id="WNWS01000104">
    <property type="protein sequence ID" value="KAE9980385.1"/>
    <property type="molecule type" value="Genomic_DNA"/>
</dbReference>
<protein>
    <submittedName>
        <fullName evidence="2">Uncharacterized protein</fullName>
    </submittedName>
</protein>
<gene>
    <name evidence="2" type="ORF">EG328_000320</name>
</gene>
<dbReference type="Proteomes" id="UP000447873">
    <property type="component" value="Unassembled WGS sequence"/>
</dbReference>
<evidence type="ECO:0000313" key="2">
    <source>
        <dbReference type="EMBL" id="KAE9980385.1"/>
    </source>
</evidence>
<evidence type="ECO:0000256" key="1">
    <source>
        <dbReference type="SAM" id="MobiDB-lite"/>
    </source>
</evidence>
<sequence>MQIRKEATDALVIYKNPEKLSDLDRIDLRYEVHYEAITDRPRLDVAADMALLIKGEANDVVYADNEFFNVVANLPPRGGKGWNKDQEEQQEVQEEAQHGQTADM</sequence>
<reference evidence="2 3" key="1">
    <citation type="submission" date="2018-12" db="EMBL/GenBank/DDBJ databases">
        <title>Venturia inaequalis Genome Resource.</title>
        <authorList>
            <person name="Lichtner F.J."/>
        </authorList>
    </citation>
    <scope>NUCLEOTIDE SEQUENCE [LARGE SCALE GENOMIC DNA]</scope>
    <source>
        <strain evidence="2 3">120213</strain>
    </source>
</reference>
<evidence type="ECO:0000313" key="3">
    <source>
        <dbReference type="Proteomes" id="UP000447873"/>
    </source>
</evidence>
<proteinExistence type="predicted"/>